<dbReference type="InterPro" id="IPR031167">
    <property type="entry name" value="G_OBG"/>
</dbReference>
<evidence type="ECO:0000313" key="6">
    <source>
        <dbReference type="EMBL" id="SPQ96735.1"/>
    </source>
</evidence>
<evidence type="ECO:0008006" key="9">
    <source>
        <dbReference type="Google" id="ProtNLM"/>
    </source>
</evidence>
<dbReference type="Proteomes" id="UP000290189">
    <property type="component" value="Unassembled WGS sequence"/>
</dbReference>
<dbReference type="SUPFAM" id="SSF52540">
    <property type="entry name" value="P-loop containing nucleoside triphosphate hydrolases"/>
    <property type="match status" value="1"/>
</dbReference>
<keyword evidence="2" id="KW-0067">ATP-binding</keyword>
<dbReference type="Pfam" id="PF01926">
    <property type="entry name" value="MMR_HSR1"/>
    <property type="match status" value="1"/>
</dbReference>
<dbReference type="FunFam" id="3.10.20.30:FF:000001">
    <property type="entry name" value="Ribosome-binding ATPase YchF"/>
    <property type="match status" value="1"/>
</dbReference>
<dbReference type="Gene3D" id="3.10.20.30">
    <property type="match status" value="1"/>
</dbReference>
<sequence length="406" mass="45004">MPPKAKAAETSNIGPRFGRVKSNLKMGLVGLPNVGKSSLFNLLTEQSVPAENFPFCTIDPSQARCAIPDERYDWLRKVWGAPSNVPAYLLVTDIAGLIRGASEGAGLGNAFLSHIQAVDGIFHLIRVFDNPEVTHVDECVDPIRDLDTILQELCKKDLAYVQAQRAMKERDVKRTPNAKLPPIFFSVMDKVEKLLEDTKGLAGAEWTPVEVEKINELIPQAITLKPVVYLINMSKKDYVRKKNKWLLKIKQWIDAHHPGIMIPVSVDFEQELWSLRDDASAREAFMAAAGGNVESALPKIIKAGHKELKLMYFFTAGETEVRCWTISQGTLAPQAAGAIHSDMEKGFIKAEVASFDDFKELSGGTRGGMAKVKAAGKYRQEGKSYVVQDGDIIYFQFNTPNPSKKK</sequence>
<dbReference type="OMA" id="DFHDLCE"/>
<dbReference type="PROSITE" id="PS51880">
    <property type="entry name" value="TGS"/>
    <property type="match status" value="1"/>
</dbReference>
<organism evidence="5 7">
    <name type="scientific">Plasmodiophora brassicae</name>
    <name type="common">Clubroot disease agent</name>
    <dbReference type="NCBI Taxonomy" id="37360"/>
    <lineage>
        <taxon>Eukaryota</taxon>
        <taxon>Sar</taxon>
        <taxon>Rhizaria</taxon>
        <taxon>Endomyxa</taxon>
        <taxon>Phytomyxea</taxon>
        <taxon>Plasmodiophorida</taxon>
        <taxon>Plasmodiophoridae</taxon>
        <taxon>Plasmodiophora</taxon>
    </lineage>
</organism>
<dbReference type="CDD" id="cd04867">
    <property type="entry name" value="TGS_YchF_OLA1"/>
    <property type="match status" value="1"/>
</dbReference>
<dbReference type="CDD" id="cd01900">
    <property type="entry name" value="YchF"/>
    <property type="match status" value="1"/>
</dbReference>
<dbReference type="InterPro" id="IPR004396">
    <property type="entry name" value="ATPase_YchF/OLA1"/>
</dbReference>
<dbReference type="NCBIfam" id="TIGR00092">
    <property type="entry name" value="redox-regulated ATPase YchF"/>
    <property type="match status" value="1"/>
</dbReference>
<dbReference type="Pfam" id="PF06071">
    <property type="entry name" value="YchF-GTPase_C"/>
    <property type="match status" value="1"/>
</dbReference>
<evidence type="ECO:0000313" key="8">
    <source>
        <dbReference type="Proteomes" id="UP000290189"/>
    </source>
</evidence>
<dbReference type="InterPro" id="IPR006073">
    <property type="entry name" value="GTP-bd"/>
</dbReference>
<geneLocation type="mitochondrion" evidence="6"/>
<evidence type="ECO:0000256" key="2">
    <source>
        <dbReference type="ARBA" id="ARBA00022840"/>
    </source>
</evidence>
<evidence type="ECO:0000313" key="7">
    <source>
        <dbReference type="Proteomes" id="UP000039324"/>
    </source>
</evidence>
<feature type="domain" description="TGS" evidence="4">
    <location>
        <begin position="309"/>
        <end position="397"/>
    </location>
</feature>
<dbReference type="EMBL" id="OVEO01000006">
    <property type="protein sequence ID" value="SPQ96735.1"/>
    <property type="molecule type" value="Genomic_DNA"/>
</dbReference>
<proteinExistence type="predicted"/>
<gene>
    <name evidence="5" type="ORF">PBRA_000172</name>
    <name evidence="6" type="ORF">PLBR_LOCUS3950</name>
</gene>
<dbReference type="PROSITE" id="PS51710">
    <property type="entry name" value="G_OBG"/>
    <property type="match status" value="1"/>
</dbReference>
<dbReference type="SUPFAM" id="SSF81271">
    <property type="entry name" value="TGS-like"/>
    <property type="match status" value="1"/>
</dbReference>
<dbReference type="PANTHER" id="PTHR23305">
    <property type="entry name" value="OBG GTPASE FAMILY"/>
    <property type="match status" value="1"/>
</dbReference>
<dbReference type="EMBL" id="CDSF01000001">
    <property type="protein sequence ID" value="CEO94387.1"/>
    <property type="molecule type" value="Genomic_DNA"/>
</dbReference>
<feature type="domain" description="OBG-type G" evidence="3">
    <location>
        <begin position="24"/>
        <end position="284"/>
    </location>
</feature>
<dbReference type="GO" id="GO:0005524">
    <property type="term" value="F:ATP binding"/>
    <property type="evidence" value="ECO:0007669"/>
    <property type="project" value="UniProtKB-KW"/>
</dbReference>
<dbReference type="InterPro" id="IPR027417">
    <property type="entry name" value="P-loop_NTPase"/>
</dbReference>
<protein>
    <recommendedName>
        <fullName evidence="9">Obg-like ATPase 1</fullName>
    </recommendedName>
</protein>
<dbReference type="PIRSF" id="PIRSF006641">
    <property type="entry name" value="CHP00092"/>
    <property type="match status" value="1"/>
</dbReference>
<dbReference type="GO" id="GO:0005525">
    <property type="term" value="F:GTP binding"/>
    <property type="evidence" value="ECO:0007669"/>
    <property type="project" value="InterPro"/>
</dbReference>
<evidence type="ECO:0000259" key="3">
    <source>
        <dbReference type="PROSITE" id="PS51710"/>
    </source>
</evidence>
<dbReference type="Proteomes" id="UP000039324">
    <property type="component" value="Unassembled WGS sequence"/>
</dbReference>
<keyword evidence="7" id="KW-1185">Reference proteome</keyword>
<accession>A0A0G4IH32</accession>
<dbReference type="GO" id="GO:0016887">
    <property type="term" value="F:ATP hydrolysis activity"/>
    <property type="evidence" value="ECO:0007669"/>
    <property type="project" value="InterPro"/>
</dbReference>
<evidence type="ECO:0000256" key="1">
    <source>
        <dbReference type="ARBA" id="ARBA00022741"/>
    </source>
</evidence>
<dbReference type="InterPro" id="IPR013029">
    <property type="entry name" value="YchF_C"/>
</dbReference>
<reference evidence="5 7" key="1">
    <citation type="submission" date="2015-02" db="EMBL/GenBank/DDBJ databases">
        <authorList>
            <person name="Chooi Y.-H."/>
        </authorList>
    </citation>
    <scope>NUCLEOTIDE SEQUENCE [LARGE SCALE GENOMIC DNA]</scope>
    <source>
        <strain evidence="5">E3</strain>
    </source>
</reference>
<name>A0A0G4IH32_PLABS</name>
<keyword evidence="1" id="KW-0547">Nucleotide-binding</keyword>
<dbReference type="InterPro" id="IPR004095">
    <property type="entry name" value="TGS"/>
</dbReference>
<dbReference type="Gene3D" id="3.40.50.300">
    <property type="entry name" value="P-loop containing nucleotide triphosphate hydrolases"/>
    <property type="match status" value="1"/>
</dbReference>
<dbReference type="InterPro" id="IPR012675">
    <property type="entry name" value="Beta-grasp_dom_sf"/>
</dbReference>
<dbReference type="PANTHER" id="PTHR23305:SF7">
    <property type="entry name" value="OBG-TYPE G DOMAIN-CONTAINING PROTEIN"/>
    <property type="match status" value="1"/>
</dbReference>
<dbReference type="STRING" id="37360.A0A0G4IH32"/>
<dbReference type="AlphaFoldDB" id="A0A0G4IH32"/>
<dbReference type="GO" id="GO:0005737">
    <property type="term" value="C:cytoplasm"/>
    <property type="evidence" value="ECO:0007669"/>
    <property type="project" value="TreeGrafter"/>
</dbReference>
<dbReference type="OrthoDB" id="424823at2759"/>
<keyword evidence="6" id="KW-0496">Mitochondrion</keyword>
<dbReference type="InterPro" id="IPR012676">
    <property type="entry name" value="TGS-like"/>
</dbReference>
<dbReference type="Gene3D" id="1.10.150.300">
    <property type="entry name" value="TGS-like domain"/>
    <property type="match status" value="1"/>
</dbReference>
<evidence type="ECO:0000259" key="4">
    <source>
        <dbReference type="PROSITE" id="PS51880"/>
    </source>
</evidence>
<dbReference type="InterPro" id="IPR023192">
    <property type="entry name" value="TGS-like_dom_sf"/>
</dbReference>
<evidence type="ECO:0000313" key="5">
    <source>
        <dbReference type="EMBL" id="CEO94387.1"/>
    </source>
</evidence>
<dbReference type="PRINTS" id="PR00326">
    <property type="entry name" value="GTP1OBG"/>
</dbReference>
<reference evidence="6 8" key="2">
    <citation type="submission" date="2018-03" db="EMBL/GenBank/DDBJ databases">
        <authorList>
            <person name="Fogelqvist J."/>
        </authorList>
    </citation>
    <scope>NUCLEOTIDE SEQUENCE [LARGE SCALE GENOMIC DNA]</scope>
</reference>
<dbReference type="InterPro" id="IPR041706">
    <property type="entry name" value="YchF_N"/>
</dbReference>